<gene>
    <name evidence="2" type="ordered locus">Os03g0197850</name>
    <name evidence="2" type="ORF">OSNPB_030197850</name>
</gene>
<dbReference type="Gramene" id="Os03t0197850-00">
    <property type="protein sequence ID" value="Os03t0197850-00"/>
    <property type="gene ID" value="Os03g0197850"/>
</dbReference>
<keyword evidence="3" id="KW-1185">Reference proteome</keyword>
<name>A0A0P0VUB5_ORYSJ</name>
<sequence>MATRSNSDGVRVLRRLGHRRRCKHAAKEALRRRRHAATAAADTIIRSGNRRRRRSSNWRRRRRRRRRGELIQCSIPICMQRNECKRIRRQI</sequence>
<evidence type="ECO:0000313" key="2">
    <source>
        <dbReference type="EMBL" id="BAS82787.1"/>
    </source>
</evidence>
<dbReference type="Proteomes" id="UP000059680">
    <property type="component" value="Chromosome 3"/>
</dbReference>
<reference evidence="2 3" key="3">
    <citation type="journal article" date="2013" name="Rice">
        <title>Improvement of the Oryza sativa Nipponbare reference genome using next generation sequence and optical map data.</title>
        <authorList>
            <person name="Kawahara Y."/>
            <person name="de la Bastide M."/>
            <person name="Hamilton J.P."/>
            <person name="Kanamori H."/>
            <person name="McCombie W.R."/>
            <person name="Ouyang S."/>
            <person name="Schwartz D.C."/>
            <person name="Tanaka T."/>
            <person name="Wu J."/>
            <person name="Zhou S."/>
            <person name="Childs K.L."/>
            <person name="Davidson R.M."/>
            <person name="Lin H."/>
            <person name="Quesada-Ocampo L."/>
            <person name="Vaillancourt B."/>
            <person name="Sakai H."/>
            <person name="Lee S.S."/>
            <person name="Kim J."/>
            <person name="Numa H."/>
            <person name="Itoh T."/>
            <person name="Buell C.R."/>
            <person name="Matsumoto T."/>
        </authorList>
    </citation>
    <scope>NUCLEOTIDE SEQUENCE [LARGE SCALE GENOMIC DNA]</scope>
    <source>
        <strain evidence="3">cv. Nipponbare</strain>
    </source>
</reference>
<dbReference type="PaxDb" id="39947-A0A0P0VUB5"/>
<reference evidence="2 3" key="2">
    <citation type="journal article" date="2013" name="Plant Cell Physiol.">
        <title>Rice Annotation Project Database (RAP-DB): an integrative and interactive database for rice genomics.</title>
        <authorList>
            <person name="Sakai H."/>
            <person name="Lee S.S."/>
            <person name="Tanaka T."/>
            <person name="Numa H."/>
            <person name="Kim J."/>
            <person name="Kawahara Y."/>
            <person name="Wakimoto H."/>
            <person name="Yang C.C."/>
            <person name="Iwamoto M."/>
            <person name="Abe T."/>
            <person name="Yamada Y."/>
            <person name="Muto A."/>
            <person name="Inokuchi H."/>
            <person name="Ikemura T."/>
            <person name="Matsumoto T."/>
            <person name="Sasaki T."/>
            <person name="Itoh T."/>
        </authorList>
    </citation>
    <scope>NUCLEOTIDE SEQUENCE [LARGE SCALE GENOMIC DNA]</scope>
    <source>
        <strain evidence="3">cv. Nipponbare</strain>
    </source>
</reference>
<reference evidence="3" key="1">
    <citation type="journal article" date="2005" name="Nature">
        <title>The map-based sequence of the rice genome.</title>
        <authorList>
            <consortium name="International rice genome sequencing project (IRGSP)"/>
            <person name="Matsumoto T."/>
            <person name="Wu J."/>
            <person name="Kanamori H."/>
            <person name="Katayose Y."/>
            <person name="Fujisawa M."/>
            <person name="Namiki N."/>
            <person name="Mizuno H."/>
            <person name="Yamamoto K."/>
            <person name="Antonio B.A."/>
            <person name="Baba T."/>
            <person name="Sakata K."/>
            <person name="Nagamura Y."/>
            <person name="Aoki H."/>
            <person name="Arikawa K."/>
            <person name="Arita K."/>
            <person name="Bito T."/>
            <person name="Chiden Y."/>
            <person name="Fujitsuka N."/>
            <person name="Fukunaka R."/>
            <person name="Hamada M."/>
            <person name="Harada C."/>
            <person name="Hayashi A."/>
            <person name="Hijishita S."/>
            <person name="Honda M."/>
            <person name="Hosokawa S."/>
            <person name="Ichikawa Y."/>
            <person name="Idonuma A."/>
            <person name="Iijima M."/>
            <person name="Ikeda M."/>
            <person name="Ikeno M."/>
            <person name="Ito K."/>
            <person name="Ito S."/>
            <person name="Ito T."/>
            <person name="Ito Y."/>
            <person name="Ito Y."/>
            <person name="Iwabuchi A."/>
            <person name="Kamiya K."/>
            <person name="Karasawa W."/>
            <person name="Kurita K."/>
            <person name="Katagiri S."/>
            <person name="Kikuta A."/>
            <person name="Kobayashi H."/>
            <person name="Kobayashi N."/>
            <person name="Machita K."/>
            <person name="Maehara T."/>
            <person name="Masukawa M."/>
            <person name="Mizubayashi T."/>
            <person name="Mukai Y."/>
            <person name="Nagasaki H."/>
            <person name="Nagata Y."/>
            <person name="Naito S."/>
            <person name="Nakashima M."/>
            <person name="Nakama Y."/>
            <person name="Nakamichi Y."/>
            <person name="Nakamura M."/>
            <person name="Meguro A."/>
            <person name="Negishi M."/>
            <person name="Ohta I."/>
            <person name="Ohta T."/>
            <person name="Okamoto M."/>
            <person name="Ono N."/>
            <person name="Saji S."/>
            <person name="Sakaguchi M."/>
            <person name="Sakai K."/>
            <person name="Shibata M."/>
            <person name="Shimokawa T."/>
            <person name="Song J."/>
            <person name="Takazaki Y."/>
            <person name="Terasawa K."/>
            <person name="Tsugane M."/>
            <person name="Tsuji K."/>
            <person name="Ueda S."/>
            <person name="Waki K."/>
            <person name="Yamagata H."/>
            <person name="Yamamoto M."/>
            <person name="Yamamoto S."/>
            <person name="Yamane H."/>
            <person name="Yoshiki S."/>
            <person name="Yoshihara R."/>
            <person name="Yukawa K."/>
            <person name="Zhong H."/>
            <person name="Yano M."/>
            <person name="Yuan Q."/>
            <person name="Ouyang S."/>
            <person name="Liu J."/>
            <person name="Jones K.M."/>
            <person name="Gansberger K."/>
            <person name="Moffat K."/>
            <person name="Hill J."/>
            <person name="Bera J."/>
            <person name="Fadrosh D."/>
            <person name="Jin S."/>
            <person name="Johri S."/>
            <person name="Kim M."/>
            <person name="Overton L."/>
            <person name="Reardon M."/>
            <person name="Tsitrin T."/>
            <person name="Vuong H."/>
            <person name="Weaver B."/>
            <person name="Ciecko A."/>
            <person name="Tallon L."/>
            <person name="Jackson J."/>
            <person name="Pai G."/>
            <person name="Aken S.V."/>
            <person name="Utterback T."/>
            <person name="Reidmuller S."/>
            <person name="Feldblyum T."/>
            <person name="Hsiao J."/>
            <person name="Zismann V."/>
            <person name="Iobst S."/>
            <person name="de Vazeille A.R."/>
            <person name="Buell C.R."/>
            <person name="Ying K."/>
            <person name="Li Y."/>
            <person name="Lu T."/>
            <person name="Huang Y."/>
            <person name="Zhao Q."/>
            <person name="Feng Q."/>
            <person name="Zhang L."/>
            <person name="Zhu J."/>
            <person name="Weng Q."/>
            <person name="Mu J."/>
            <person name="Lu Y."/>
            <person name="Fan D."/>
            <person name="Liu Y."/>
            <person name="Guan J."/>
            <person name="Zhang Y."/>
            <person name="Yu S."/>
            <person name="Liu X."/>
            <person name="Zhang Y."/>
            <person name="Hong G."/>
            <person name="Han B."/>
            <person name="Choisne N."/>
            <person name="Demange N."/>
            <person name="Orjeda G."/>
            <person name="Samain S."/>
            <person name="Cattolico L."/>
            <person name="Pelletier E."/>
            <person name="Couloux A."/>
            <person name="Segurens B."/>
            <person name="Wincker P."/>
            <person name="D'Hont A."/>
            <person name="Scarpelli C."/>
            <person name="Weissenbach J."/>
            <person name="Salanoubat M."/>
            <person name="Quetier F."/>
            <person name="Yu Y."/>
            <person name="Kim H.R."/>
            <person name="Rambo T."/>
            <person name="Currie J."/>
            <person name="Collura K."/>
            <person name="Luo M."/>
            <person name="Yang T."/>
            <person name="Ammiraju J.S.S."/>
            <person name="Engler F."/>
            <person name="Soderlund C."/>
            <person name="Wing R.A."/>
            <person name="Palmer L.E."/>
            <person name="de la Bastide M."/>
            <person name="Spiegel L."/>
            <person name="Nascimento L."/>
            <person name="Zutavern T."/>
            <person name="O'Shaughnessy A."/>
            <person name="Dike S."/>
            <person name="Dedhia N."/>
            <person name="Preston R."/>
            <person name="Balija V."/>
            <person name="McCombie W.R."/>
            <person name="Chow T."/>
            <person name="Chen H."/>
            <person name="Chung M."/>
            <person name="Chen C."/>
            <person name="Shaw J."/>
            <person name="Wu H."/>
            <person name="Hsiao K."/>
            <person name="Chao Y."/>
            <person name="Chu M."/>
            <person name="Cheng C."/>
            <person name="Hour A."/>
            <person name="Lee P."/>
            <person name="Lin S."/>
            <person name="Lin Y."/>
            <person name="Liou J."/>
            <person name="Liu S."/>
            <person name="Hsing Y."/>
            <person name="Raghuvanshi S."/>
            <person name="Mohanty A."/>
            <person name="Bharti A.K."/>
            <person name="Gaur A."/>
            <person name="Gupta V."/>
            <person name="Kumar D."/>
            <person name="Ravi V."/>
            <person name="Vij S."/>
            <person name="Kapur A."/>
            <person name="Khurana P."/>
            <person name="Khurana P."/>
            <person name="Khurana J.P."/>
            <person name="Tyagi A.K."/>
            <person name="Gaikwad K."/>
            <person name="Singh A."/>
            <person name="Dalal V."/>
            <person name="Srivastava S."/>
            <person name="Dixit A."/>
            <person name="Pal A.K."/>
            <person name="Ghazi I.A."/>
            <person name="Yadav M."/>
            <person name="Pandit A."/>
            <person name="Bhargava A."/>
            <person name="Sureshbabu K."/>
            <person name="Batra K."/>
            <person name="Sharma T.R."/>
            <person name="Mohapatra T."/>
            <person name="Singh N.K."/>
            <person name="Messing J."/>
            <person name="Nelson A.B."/>
            <person name="Fuks G."/>
            <person name="Kavchok S."/>
            <person name="Keizer G."/>
            <person name="Linton E."/>
            <person name="Llaca V."/>
            <person name="Song R."/>
            <person name="Tanyolac B."/>
            <person name="Young S."/>
            <person name="Ho-Il K."/>
            <person name="Hahn J.H."/>
            <person name="Sangsakoo G."/>
            <person name="Vanavichit A."/>
            <person name="de Mattos Luiz.A.T."/>
            <person name="Zimmer P.D."/>
            <person name="Malone G."/>
            <person name="Dellagostin O."/>
            <person name="de Oliveira A.C."/>
            <person name="Bevan M."/>
            <person name="Bancroft I."/>
            <person name="Minx P."/>
            <person name="Cordum H."/>
            <person name="Wilson R."/>
            <person name="Cheng Z."/>
            <person name="Jin W."/>
            <person name="Jiang J."/>
            <person name="Leong S.A."/>
            <person name="Iwama H."/>
            <person name="Gojobori T."/>
            <person name="Itoh T."/>
            <person name="Niimura Y."/>
            <person name="Fujii Y."/>
            <person name="Habara T."/>
            <person name="Sakai H."/>
            <person name="Sato Y."/>
            <person name="Wilson G."/>
            <person name="Kumar K."/>
            <person name="McCouch S."/>
            <person name="Juretic N."/>
            <person name="Hoen D."/>
            <person name="Wright S."/>
            <person name="Bruskiewich R."/>
            <person name="Bureau T."/>
            <person name="Miyao A."/>
            <person name="Hirochika H."/>
            <person name="Nishikawa T."/>
            <person name="Kadowaki K."/>
            <person name="Sugiura M."/>
            <person name="Burr B."/>
            <person name="Sasaki T."/>
        </authorList>
    </citation>
    <scope>NUCLEOTIDE SEQUENCE [LARGE SCALE GENOMIC DNA]</scope>
    <source>
        <strain evidence="3">cv. Nipponbare</strain>
    </source>
</reference>
<evidence type="ECO:0000313" key="3">
    <source>
        <dbReference type="Proteomes" id="UP000059680"/>
    </source>
</evidence>
<dbReference type="InParanoid" id="A0A0P0VUB5"/>
<feature type="compositionally biased region" description="Basic residues" evidence="1">
    <location>
        <begin position="48"/>
        <end position="65"/>
    </location>
</feature>
<dbReference type="AlphaFoldDB" id="A0A0P0VUB5"/>
<organism evidence="2 3">
    <name type="scientific">Oryza sativa subsp. japonica</name>
    <name type="common">Rice</name>
    <dbReference type="NCBI Taxonomy" id="39947"/>
    <lineage>
        <taxon>Eukaryota</taxon>
        <taxon>Viridiplantae</taxon>
        <taxon>Streptophyta</taxon>
        <taxon>Embryophyta</taxon>
        <taxon>Tracheophyta</taxon>
        <taxon>Spermatophyta</taxon>
        <taxon>Magnoliopsida</taxon>
        <taxon>Liliopsida</taxon>
        <taxon>Poales</taxon>
        <taxon>Poaceae</taxon>
        <taxon>BOP clade</taxon>
        <taxon>Oryzoideae</taxon>
        <taxon>Oryzeae</taxon>
        <taxon>Oryzinae</taxon>
        <taxon>Oryza</taxon>
        <taxon>Oryza sativa</taxon>
    </lineage>
</organism>
<evidence type="ECO:0000256" key="1">
    <source>
        <dbReference type="SAM" id="MobiDB-lite"/>
    </source>
</evidence>
<protein>
    <submittedName>
        <fullName evidence="2">Os03g0197850 protein</fullName>
    </submittedName>
</protein>
<accession>A0A0P0VUB5</accession>
<proteinExistence type="predicted"/>
<feature type="region of interest" description="Disordered" evidence="1">
    <location>
        <begin position="44"/>
        <end position="65"/>
    </location>
</feature>
<dbReference type="EMBL" id="AP014959">
    <property type="protein sequence ID" value="BAS82787.1"/>
    <property type="molecule type" value="Genomic_DNA"/>
</dbReference>